<accession>A0ABU5T9Q9</accession>
<proteinExistence type="predicted"/>
<evidence type="ECO:0000313" key="3">
    <source>
        <dbReference type="Proteomes" id="UP001304769"/>
    </source>
</evidence>
<protein>
    <submittedName>
        <fullName evidence="2">VOC family protein</fullName>
    </submittedName>
</protein>
<name>A0ABU5T9Q9_9MICC</name>
<dbReference type="Proteomes" id="UP001304769">
    <property type="component" value="Unassembled WGS sequence"/>
</dbReference>
<feature type="domain" description="VOC" evidence="1">
    <location>
        <begin position="10"/>
        <end position="126"/>
    </location>
</feature>
<sequence length="269" mass="29486">MPKPEITPGAPCWADLMTSDIEKAKAFYAELFGWTYEVGDEEKYGGYTTAWKDGEQVAGLMSKMPEQATMPDVWTLYFNSADINETARKVEEAGGQTFVAPMEVPEQGHMAVFADPDGAVFGVWEGTGHTGFEKLAEPGSPVWFENFTRAYEPTVKFYRDALGWETSVMGDSPEFRYTTLGSGDDSKAGIMDAAGFLPEGVPANWHIYWGVKDADTAIETVTRLGAQVIRPIEDTPFGRMATVADPFGAVFLINEGFRQDEEAGAQPAE</sequence>
<dbReference type="InterPro" id="IPR052164">
    <property type="entry name" value="Anthracycline_SecMetBiosynth"/>
</dbReference>
<dbReference type="Pfam" id="PF00903">
    <property type="entry name" value="Glyoxalase"/>
    <property type="match status" value="2"/>
</dbReference>
<organism evidence="2 3">
    <name type="scientific">Sinomonas terricola</name>
    <dbReference type="NCBI Taxonomy" id="3110330"/>
    <lineage>
        <taxon>Bacteria</taxon>
        <taxon>Bacillati</taxon>
        <taxon>Actinomycetota</taxon>
        <taxon>Actinomycetes</taxon>
        <taxon>Micrococcales</taxon>
        <taxon>Micrococcaceae</taxon>
        <taxon>Sinomonas</taxon>
    </lineage>
</organism>
<gene>
    <name evidence="2" type="ORF">SPF06_16945</name>
</gene>
<reference evidence="2 3" key="1">
    <citation type="submission" date="2023-12" db="EMBL/GenBank/DDBJ databases">
        <title>Sinomonas terricola sp. nov, isolated from litchi orchard soil in Guangdong, PR China.</title>
        <authorList>
            <person name="Jiaxin W."/>
            <person name="Yang Z."/>
            <person name="Honghui Z."/>
        </authorList>
    </citation>
    <scope>NUCLEOTIDE SEQUENCE [LARGE SCALE GENOMIC DNA]</scope>
    <source>
        <strain evidence="2 3">JGH33</strain>
    </source>
</reference>
<dbReference type="InterPro" id="IPR037523">
    <property type="entry name" value="VOC_core"/>
</dbReference>
<keyword evidence="3" id="KW-1185">Reference proteome</keyword>
<dbReference type="PANTHER" id="PTHR33993">
    <property type="entry name" value="GLYOXALASE-RELATED"/>
    <property type="match status" value="1"/>
</dbReference>
<dbReference type="RefSeq" id="WP_323280313.1">
    <property type="nucleotide sequence ID" value="NZ_JAYGGQ010000014.1"/>
</dbReference>
<dbReference type="InterPro" id="IPR004360">
    <property type="entry name" value="Glyas_Fos-R_dOase_dom"/>
</dbReference>
<dbReference type="EMBL" id="JAYGGQ010000014">
    <property type="protein sequence ID" value="MEA5456422.1"/>
    <property type="molecule type" value="Genomic_DNA"/>
</dbReference>
<comment type="caution">
    <text evidence="2">The sequence shown here is derived from an EMBL/GenBank/DDBJ whole genome shotgun (WGS) entry which is preliminary data.</text>
</comment>
<feature type="domain" description="VOC" evidence="1">
    <location>
        <begin position="140"/>
        <end position="256"/>
    </location>
</feature>
<dbReference type="CDD" id="cd07247">
    <property type="entry name" value="SgaA_N_like"/>
    <property type="match status" value="2"/>
</dbReference>
<dbReference type="InterPro" id="IPR029068">
    <property type="entry name" value="Glyas_Bleomycin-R_OHBP_Dase"/>
</dbReference>
<evidence type="ECO:0000259" key="1">
    <source>
        <dbReference type="PROSITE" id="PS51819"/>
    </source>
</evidence>
<dbReference type="SUPFAM" id="SSF54593">
    <property type="entry name" value="Glyoxalase/Bleomycin resistance protein/Dihydroxybiphenyl dioxygenase"/>
    <property type="match status" value="2"/>
</dbReference>
<dbReference type="Gene3D" id="3.10.180.10">
    <property type="entry name" value="2,3-Dihydroxybiphenyl 1,2-Dioxygenase, domain 1"/>
    <property type="match status" value="2"/>
</dbReference>
<evidence type="ECO:0000313" key="2">
    <source>
        <dbReference type="EMBL" id="MEA5456422.1"/>
    </source>
</evidence>
<dbReference type="PROSITE" id="PS51819">
    <property type="entry name" value="VOC"/>
    <property type="match status" value="2"/>
</dbReference>
<dbReference type="PANTHER" id="PTHR33993:SF10">
    <property type="entry name" value="CONSERVED PROTEIN"/>
    <property type="match status" value="1"/>
</dbReference>